<dbReference type="KEGG" id="slr:L21SP2_1619"/>
<dbReference type="STRING" id="1307761.L21SP2_1619"/>
<keyword evidence="9" id="KW-1185">Reference proteome</keyword>
<dbReference type="GO" id="GO:0005886">
    <property type="term" value="C:plasma membrane"/>
    <property type="evidence" value="ECO:0007669"/>
    <property type="project" value="UniProtKB-SubCell"/>
</dbReference>
<keyword evidence="4 6" id="KW-1133">Transmembrane helix</keyword>
<organism evidence="8 9">
    <name type="scientific">Salinispira pacifica</name>
    <dbReference type="NCBI Taxonomy" id="1307761"/>
    <lineage>
        <taxon>Bacteria</taxon>
        <taxon>Pseudomonadati</taxon>
        <taxon>Spirochaetota</taxon>
        <taxon>Spirochaetia</taxon>
        <taxon>Spirochaetales</taxon>
        <taxon>Spirochaetaceae</taxon>
        <taxon>Salinispira</taxon>
    </lineage>
</organism>
<feature type="transmembrane region" description="Helical" evidence="6">
    <location>
        <begin position="137"/>
        <end position="158"/>
    </location>
</feature>
<dbReference type="EMBL" id="CP006939">
    <property type="protein sequence ID" value="AHC15004.1"/>
    <property type="molecule type" value="Genomic_DNA"/>
</dbReference>
<dbReference type="AlphaFoldDB" id="V5WHK6"/>
<dbReference type="eggNOG" id="COG1277">
    <property type="taxonomic scope" value="Bacteria"/>
</dbReference>
<dbReference type="RefSeq" id="WP_024267924.1">
    <property type="nucleotide sequence ID" value="NC_023035.1"/>
</dbReference>
<dbReference type="InterPro" id="IPR051449">
    <property type="entry name" value="ABC-2_transporter_component"/>
</dbReference>
<evidence type="ECO:0000256" key="5">
    <source>
        <dbReference type="ARBA" id="ARBA00023136"/>
    </source>
</evidence>
<evidence type="ECO:0000256" key="2">
    <source>
        <dbReference type="ARBA" id="ARBA00022475"/>
    </source>
</evidence>
<dbReference type="InterPro" id="IPR013525">
    <property type="entry name" value="ABC2_TM"/>
</dbReference>
<feature type="domain" description="ABC-2 type transporter transmembrane" evidence="7">
    <location>
        <begin position="52"/>
        <end position="235"/>
    </location>
</feature>
<dbReference type="GO" id="GO:0140359">
    <property type="term" value="F:ABC-type transporter activity"/>
    <property type="evidence" value="ECO:0007669"/>
    <property type="project" value="InterPro"/>
</dbReference>
<evidence type="ECO:0000256" key="1">
    <source>
        <dbReference type="ARBA" id="ARBA00004651"/>
    </source>
</evidence>
<feature type="transmembrane region" description="Helical" evidence="6">
    <location>
        <begin position="99"/>
        <end position="125"/>
    </location>
</feature>
<sequence length="245" mass="27892">MKNPVQPVISLVRKELRSMLNGPSAYVVALFFLVFSSVWFLRIHQFAARDYASFREFFSVLPFFNILMIPLLTMRVWAEEYRSGTGEILFTLPFSGFQLVLGKFLAVLLLYTIIVLLTLPMLLILSALGDFAYGPLFTQYLGSLLLGAASISLGLWISSLTWNQVSAGLITMAFLLMFTLLFQALQELTATPDWMAGLFRYFSLNYRIDSFSKGVLDSRDFGFFVLMTVLFLYANAIVIRLRKWS</sequence>
<feature type="transmembrane region" description="Helical" evidence="6">
    <location>
        <begin position="60"/>
        <end position="78"/>
    </location>
</feature>
<accession>V5WHK6</accession>
<dbReference type="PANTHER" id="PTHR30294:SF29">
    <property type="entry name" value="MULTIDRUG ABC TRANSPORTER PERMEASE YBHS-RELATED"/>
    <property type="match status" value="1"/>
</dbReference>
<feature type="transmembrane region" description="Helical" evidence="6">
    <location>
        <begin position="20"/>
        <end position="40"/>
    </location>
</feature>
<evidence type="ECO:0000256" key="3">
    <source>
        <dbReference type="ARBA" id="ARBA00022692"/>
    </source>
</evidence>
<dbReference type="Proteomes" id="UP000018680">
    <property type="component" value="Chromosome"/>
</dbReference>
<evidence type="ECO:0000259" key="7">
    <source>
        <dbReference type="Pfam" id="PF12698"/>
    </source>
</evidence>
<evidence type="ECO:0000313" key="8">
    <source>
        <dbReference type="EMBL" id="AHC15004.1"/>
    </source>
</evidence>
<comment type="subcellular location">
    <subcellularLocation>
        <location evidence="1">Cell membrane</location>
        <topology evidence="1">Multi-pass membrane protein</topology>
    </subcellularLocation>
</comment>
<dbReference type="HOGENOM" id="CLU_081003_0_1_12"/>
<dbReference type="Pfam" id="PF12698">
    <property type="entry name" value="ABC2_membrane_3"/>
    <property type="match status" value="1"/>
</dbReference>
<dbReference type="PANTHER" id="PTHR30294">
    <property type="entry name" value="MEMBRANE COMPONENT OF ABC TRANSPORTER YHHJ-RELATED"/>
    <property type="match status" value="1"/>
</dbReference>
<protein>
    <submittedName>
        <fullName evidence="8">Gliding motility protein GldF</fullName>
    </submittedName>
</protein>
<gene>
    <name evidence="8" type="ORF">L21SP2_1619</name>
</gene>
<evidence type="ECO:0000313" key="9">
    <source>
        <dbReference type="Proteomes" id="UP000018680"/>
    </source>
</evidence>
<keyword evidence="3 6" id="KW-0812">Transmembrane</keyword>
<evidence type="ECO:0000256" key="6">
    <source>
        <dbReference type="SAM" id="Phobius"/>
    </source>
</evidence>
<feature type="transmembrane region" description="Helical" evidence="6">
    <location>
        <begin position="221"/>
        <end position="241"/>
    </location>
</feature>
<keyword evidence="2" id="KW-1003">Cell membrane</keyword>
<name>V5WHK6_9SPIO</name>
<keyword evidence="5 6" id="KW-0472">Membrane</keyword>
<feature type="transmembrane region" description="Helical" evidence="6">
    <location>
        <begin position="165"/>
        <end position="185"/>
    </location>
</feature>
<reference evidence="8 9" key="1">
    <citation type="journal article" date="2015" name="Stand. Genomic Sci.">
        <title>Complete genome sequence and description of Salinispira pacifica gen. nov., sp. nov., a novel spirochaete isolated form a hypersaline microbial mat.</title>
        <authorList>
            <person name="Ben Hania W."/>
            <person name="Joseph M."/>
            <person name="Schumann P."/>
            <person name="Bunk B."/>
            <person name="Fiebig A."/>
            <person name="Sproer C."/>
            <person name="Klenk H.P."/>
            <person name="Fardeau M.L."/>
            <person name="Spring S."/>
        </authorList>
    </citation>
    <scope>NUCLEOTIDE SEQUENCE [LARGE SCALE GENOMIC DNA]</scope>
    <source>
        <strain evidence="8 9">L21-RPul-D2</strain>
    </source>
</reference>
<proteinExistence type="predicted"/>
<evidence type="ECO:0000256" key="4">
    <source>
        <dbReference type="ARBA" id="ARBA00022989"/>
    </source>
</evidence>